<evidence type="ECO:0008006" key="8">
    <source>
        <dbReference type="Google" id="ProtNLM"/>
    </source>
</evidence>
<dbReference type="InterPro" id="IPR003447">
    <property type="entry name" value="FEMABX"/>
</dbReference>
<gene>
    <name evidence="7" type="ORF">S01H4_18537</name>
</gene>
<dbReference type="InterPro" id="IPR050644">
    <property type="entry name" value="PG_Glycine_Bridge_Synth"/>
</dbReference>
<sequence>MYILELNNKEVWGSFLLECQEKTFLDSWNWGEFQKKEGEKIWRLGIYESEELVASALVIKIKAKRGTFLFVPHGPILKSEVTSYKSKVLEVLLNKLRKIADEERASFIRIAPIWERNEENIKIFKDLKFKKAPIHMHPEVTWEMNINPSEEELLMGMRKTTRYLIRQAQKNSDIEIIQSQNTEELKRFDEIYCATAKRHHFVPFSLNYLKNQFSSFLADNQISIFLGKYKGEIVSSSVVVFWQNIGFYHHGASLSKYNRVPVSYLLQWEAIKEAKRRGCRKYNFWGIAPEVRRKHPWAGLTLFKMGFGGYRKEYVKTQDLPLKSTYWLTYFFEKLRKAKRGL</sequence>
<protein>
    <recommendedName>
        <fullName evidence="8">BioF2-like acetyltransferase domain-containing protein</fullName>
    </recommendedName>
</protein>
<evidence type="ECO:0000256" key="3">
    <source>
        <dbReference type="ARBA" id="ARBA00022960"/>
    </source>
</evidence>
<dbReference type="Gene3D" id="3.40.630.30">
    <property type="match status" value="1"/>
</dbReference>
<comment type="similarity">
    <text evidence="1">Belongs to the FemABX family.</text>
</comment>
<dbReference type="GO" id="GO:0009252">
    <property type="term" value="P:peptidoglycan biosynthetic process"/>
    <property type="evidence" value="ECO:0007669"/>
    <property type="project" value="UniProtKB-KW"/>
</dbReference>
<reference evidence="7" key="1">
    <citation type="journal article" date="2014" name="Front. Microbiol.">
        <title>High frequency of phylogenetically diverse reductive dehalogenase-homologous genes in deep subseafloor sedimentary metagenomes.</title>
        <authorList>
            <person name="Kawai M."/>
            <person name="Futagami T."/>
            <person name="Toyoda A."/>
            <person name="Takaki Y."/>
            <person name="Nishi S."/>
            <person name="Hori S."/>
            <person name="Arai W."/>
            <person name="Tsubouchi T."/>
            <person name="Morono Y."/>
            <person name="Uchiyama I."/>
            <person name="Ito T."/>
            <person name="Fujiyama A."/>
            <person name="Inagaki F."/>
            <person name="Takami H."/>
        </authorList>
    </citation>
    <scope>NUCLEOTIDE SEQUENCE</scope>
    <source>
        <strain evidence="7">Expedition CK06-06</strain>
    </source>
</reference>
<comment type="caution">
    <text evidence="7">The sequence shown here is derived from an EMBL/GenBank/DDBJ whole genome shotgun (WGS) entry which is preliminary data.</text>
</comment>
<keyword evidence="4" id="KW-0573">Peptidoglycan synthesis</keyword>
<keyword evidence="5" id="KW-0012">Acyltransferase</keyword>
<dbReference type="GO" id="GO:0071555">
    <property type="term" value="P:cell wall organization"/>
    <property type="evidence" value="ECO:0007669"/>
    <property type="project" value="UniProtKB-KW"/>
</dbReference>
<dbReference type="GO" id="GO:0008360">
    <property type="term" value="P:regulation of cell shape"/>
    <property type="evidence" value="ECO:0007669"/>
    <property type="project" value="UniProtKB-KW"/>
</dbReference>
<evidence type="ECO:0000313" key="7">
    <source>
        <dbReference type="EMBL" id="GAG70573.1"/>
    </source>
</evidence>
<proteinExistence type="inferred from homology"/>
<dbReference type="PROSITE" id="PS51191">
    <property type="entry name" value="FEMABX"/>
    <property type="match status" value="1"/>
</dbReference>
<dbReference type="EMBL" id="BART01008224">
    <property type="protein sequence ID" value="GAG70573.1"/>
    <property type="molecule type" value="Genomic_DNA"/>
</dbReference>
<dbReference type="Pfam" id="PF02388">
    <property type="entry name" value="FemAB"/>
    <property type="match status" value="3"/>
</dbReference>
<keyword evidence="3" id="KW-0133">Cell shape</keyword>
<evidence type="ECO:0000256" key="5">
    <source>
        <dbReference type="ARBA" id="ARBA00023315"/>
    </source>
</evidence>
<keyword evidence="2" id="KW-0808">Transferase</keyword>
<evidence type="ECO:0000256" key="1">
    <source>
        <dbReference type="ARBA" id="ARBA00009943"/>
    </source>
</evidence>
<dbReference type="InterPro" id="IPR016181">
    <property type="entry name" value="Acyl_CoA_acyltransferase"/>
</dbReference>
<evidence type="ECO:0000256" key="2">
    <source>
        <dbReference type="ARBA" id="ARBA00022679"/>
    </source>
</evidence>
<organism evidence="7">
    <name type="scientific">marine sediment metagenome</name>
    <dbReference type="NCBI Taxonomy" id="412755"/>
    <lineage>
        <taxon>unclassified sequences</taxon>
        <taxon>metagenomes</taxon>
        <taxon>ecological metagenomes</taxon>
    </lineage>
</organism>
<name>X1AD47_9ZZZZ</name>
<dbReference type="PANTHER" id="PTHR36174:SF1">
    <property type="entry name" value="LIPID II:GLYCINE GLYCYLTRANSFERASE"/>
    <property type="match status" value="1"/>
</dbReference>
<dbReference type="GO" id="GO:0016755">
    <property type="term" value="F:aminoacyltransferase activity"/>
    <property type="evidence" value="ECO:0007669"/>
    <property type="project" value="InterPro"/>
</dbReference>
<evidence type="ECO:0000256" key="6">
    <source>
        <dbReference type="ARBA" id="ARBA00023316"/>
    </source>
</evidence>
<dbReference type="AlphaFoldDB" id="X1AD47"/>
<dbReference type="PANTHER" id="PTHR36174">
    <property type="entry name" value="LIPID II:GLYCINE GLYCYLTRANSFERASE"/>
    <property type="match status" value="1"/>
</dbReference>
<evidence type="ECO:0000256" key="4">
    <source>
        <dbReference type="ARBA" id="ARBA00022984"/>
    </source>
</evidence>
<keyword evidence="6" id="KW-0961">Cell wall biogenesis/degradation</keyword>
<accession>X1AD47</accession>
<dbReference type="SUPFAM" id="SSF55729">
    <property type="entry name" value="Acyl-CoA N-acyltransferases (Nat)"/>
    <property type="match status" value="2"/>
</dbReference>